<gene>
    <name evidence="2" type="ORF">SAMN05660653_00409</name>
</gene>
<feature type="transmembrane region" description="Helical" evidence="1">
    <location>
        <begin position="567"/>
        <end position="584"/>
    </location>
</feature>
<feature type="transmembrane region" description="Helical" evidence="1">
    <location>
        <begin position="1174"/>
        <end position="1194"/>
    </location>
</feature>
<evidence type="ECO:0000256" key="1">
    <source>
        <dbReference type="SAM" id="Phobius"/>
    </source>
</evidence>
<keyword evidence="3" id="KW-1185">Reference proteome</keyword>
<feature type="transmembrane region" description="Helical" evidence="1">
    <location>
        <begin position="428"/>
        <end position="452"/>
    </location>
</feature>
<dbReference type="InterPro" id="IPR027463">
    <property type="entry name" value="AcrB_DN_DC_subdom"/>
</dbReference>
<feature type="transmembrane region" description="Helical" evidence="1">
    <location>
        <begin position="543"/>
        <end position="561"/>
    </location>
</feature>
<feature type="transmembrane region" description="Helical" evidence="1">
    <location>
        <begin position="473"/>
        <end position="493"/>
    </location>
</feature>
<keyword evidence="1" id="KW-1133">Transmembrane helix</keyword>
<feature type="transmembrane region" description="Helical" evidence="1">
    <location>
        <begin position="660"/>
        <end position="680"/>
    </location>
</feature>
<dbReference type="Gene3D" id="1.20.1640.10">
    <property type="entry name" value="Multidrug efflux transporter AcrB transmembrane domain"/>
    <property type="match status" value="3"/>
</dbReference>
<evidence type="ECO:0000313" key="3">
    <source>
        <dbReference type="Proteomes" id="UP000198771"/>
    </source>
</evidence>
<feature type="transmembrane region" description="Helical" evidence="1">
    <location>
        <begin position="1107"/>
        <end position="1126"/>
    </location>
</feature>
<evidence type="ECO:0000313" key="2">
    <source>
        <dbReference type="EMBL" id="SDB08572.1"/>
    </source>
</evidence>
<dbReference type="PRINTS" id="PR00702">
    <property type="entry name" value="ACRIFLAVINRP"/>
</dbReference>
<dbReference type="GO" id="GO:0042910">
    <property type="term" value="F:xenobiotic transmembrane transporter activity"/>
    <property type="evidence" value="ECO:0007669"/>
    <property type="project" value="TreeGrafter"/>
</dbReference>
<reference evidence="2 3" key="1">
    <citation type="submission" date="2016-10" db="EMBL/GenBank/DDBJ databases">
        <authorList>
            <person name="de Groot N.N."/>
        </authorList>
    </citation>
    <scope>NUCLEOTIDE SEQUENCE [LARGE SCALE GENOMIC DNA]</scope>
    <source>
        <strain evidence="2 3">ASO4-2</strain>
    </source>
</reference>
<dbReference type="GO" id="GO:0005886">
    <property type="term" value="C:plasma membrane"/>
    <property type="evidence" value="ECO:0007669"/>
    <property type="project" value="TreeGrafter"/>
</dbReference>
<feature type="transmembrane region" description="Helical" evidence="1">
    <location>
        <begin position="1235"/>
        <end position="1251"/>
    </location>
</feature>
<dbReference type="InterPro" id="IPR001036">
    <property type="entry name" value="Acrflvin-R"/>
</dbReference>
<dbReference type="STRING" id="617002.SAMN05660653_00409"/>
<dbReference type="SUPFAM" id="SSF82693">
    <property type="entry name" value="Multidrug efflux transporter AcrB pore domain, PN1, PN2, PC1 and PC2 subdomains"/>
    <property type="match status" value="2"/>
</dbReference>
<dbReference type="SUPFAM" id="SSF82714">
    <property type="entry name" value="Multidrug efflux transporter AcrB TolC docking domain, DN and DC subdomains"/>
    <property type="match status" value="2"/>
</dbReference>
<keyword evidence="1" id="KW-0472">Membrane</keyword>
<dbReference type="Gene3D" id="3.30.2090.10">
    <property type="entry name" value="Multidrug efflux transporter AcrB TolC docking domain, DN and DC subdomains"/>
    <property type="match status" value="2"/>
</dbReference>
<feature type="transmembrane region" description="Helical" evidence="1">
    <location>
        <begin position="513"/>
        <end position="534"/>
    </location>
</feature>
<feature type="transmembrane region" description="Helical" evidence="1">
    <location>
        <begin position="26"/>
        <end position="45"/>
    </location>
</feature>
<feature type="transmembrane region" description="Helical" evidence="1">
    <location>
        <begin position="1263"/>
        <end position="1288"/>
    </location>
</feature>
<dbReference type="RefSeq" id="WP_092116717.1">
    <property type="nucleotide sequence ID" value="NZ_FMXO01000002.1"/>
</dbReference>
<dbReference type="Pfam" id="PF00873">
    <property type="entry name" value="ACR_tran"/>
    <property type="match status" value="3"/>
</dbReference>
<keyword evidence="1" id="KW-0812">Transmembrane</keyword>
<sequence>MPATSIDNPKGGFLGRIVDFCLFNKLVVGILFLFFISWGIAVAPFDWEIGNLPRNPVPVDAIPDIGENQQIVFTEWMGRSPQDIEDQVTYPLTVALLGIPGVETVRSNSMFGFSIIYVLFSEDVEFYWSRTRVLEKLASLPAGTLPTGVQPTLGPDATPLGQVFWYTIEGRDEQGNVTGGWDLDELRSVQDWYVRYALLSAGGVSDVGSIGGFVREYQVDVHPDALRAYDVSLDEVVNAVRMSNLDVGARTIEINRVEYVIRGIGFIRTLSDLEDTVITARDDQPVLLSDVAHVAQGPALRRGVMDKGGAEVVGGVVTVRYGENPLEVIGNIKAKIEEISPGLPSKILPDGTTSTLTIVPFYDRTGLILETLETLQTALTEQVLVTVAVVLLAIMHLASSLIVSALLPIAVLMSFIAMKLFNVDANVVALAGIAIAIGTMVDMGIIVSENILRHMSAASPGESRIVIIRRATVEVGGAITTAMATTIVSFLPVFTMTAAEGRLFKPLAFTKTFALVASIIVALALIPPLAHLFFRRRGEGGSWFLQAWLLPLVLAVAGVLAIIFAPWWLGVIFLLFAVGNFLRHRLSDRWAAVVRRIETTVLAIAVIHVLAAFWMPLGSVPGSVRNFLFVAVLIFGLLLIFLSFQYFYPRMLRWCLNHKPLFLSLPLMLVLLGMMVWLGAGTFASRLPHQVQQWRPVAALENAFPGLGREFMPPLDEGSFLFMPMTMSHASIDEVHDVLRKQNIAITAIPEVETVVGKLGRAETPLDPAPISMIETIINYHPEFMVDARGRLLSFRHDPDRLDYFRDPYGEPVPAGDGLPYLVRGKFLRDDEGRLVPDASGRPFRLWRPGLDSALNPERAAWAGISRPQDIWDQITARAEMPGTTSAPYLQPIAARIVMLQSGMRAPMGVKVFGPDQATIESVGLEIERLLKEVDSIQPAAVIADRIIGKPYLEIRIDRQALARHGIMLAQAQRVIETAVGGDTLTMTVEGRERYPVRVRYKRELRDSVEELERILVDAPGGRRIPLNQLADIVYVRGPQVIRSEDTFLTGYVLFDMRPGFAEVEVVEAARDHLLSKIETGEFVLPAGVSYTFAGTYENQIRAQQRLAVILPLSLLIIFIILFLQFRSTLTTFMVFSGIIVAWAGGFLMIWLYGQPWFMNFEIFGQNLRLLFQMNPINLSVAVWVGFLALFGIASDNGVVMATYLNQVRDARDTTDKHKIREAVIEGASRRIRPAMMTSATTILALLPVLTSTGRGSDIMVPMAIPSFGGMLLAVLTVFVVPTLYSLVEESKLRFR</sequence>
<feature type="transmembrane region" description="Helical" evidence="1">
    <location>
        <begin position="383"/>
        <end position="416"/>
    </location>
</feature>
<dbReference type="EMBL" id="FMXO01000002">
    <property type="protein sequence ID" value="SDB08572.1"/>
    <property type="molecule type" value="Genomic_DNA"/>
</dbReference>
<name>A0A1G6AJI1_9BACT</name>
<accession>A0A1G6AJI1</accession>
<proteinExistence type="predicted"/>
<dbReference type="SUPFAM" id="SSF82866">
    <property type="entry name" value="Multidrug efflux transporter AcrB transmembrane domain"/>
    <property type="match status" value="2"/>
</dbReference>
<organism evidence="2 3">
    <name type="scientific">Desulfonatronum thiosulfatophilum</name>
    <dbReference type="NCBI Taxonomy" id="617002"/>
    <lineage>
        <taxon>Bacteria</taxon>
        <taxon>Pseudomonadati</taxon>
        <taxon>Thermodesulfobacteriota</taxon>
        <taxon>Desulfovibrionia</taxon>
        <taxon>Desulfovibrionales</taxon>
        <taxon>Desulfonatronaceae</taxon>
        <taxon>Desulfonatronum</taxon>
    </lineage>
</organism>
<dbReference type="OrthoDB" id="9798415at2"/>
<feature type="transmembrane region" description="Helical" evidence="1">
    <location>
        <begin position="1133"/>
        <end position="1154"/>
    </location>
</feature>
<dbReference type="Gene3D" id="3.30.70.1320">
    <property type="entry name" value="Multidrug efflux transporter AcrB pore domain like"/>
    <property type="match status" value="1"/>
</dbReference>
<dbReference type="PANTHER" id="PTHR32063">
    <property type="match status" value="1"/>
</dbReference>
<dbReference type="PANTHER" id="PTHR32063:SF19">
    <property type="entry name" value="CATION EFFLUX SYSTEM PROTEIN CUSA"/>
    <property type="match status" value="1"/>
</dbReference>
<feature type="transmembrane region" description="Helical" evidence="1">
    <location>
        <begin position="627"/>
        <end position="648"/>
    </location>
</feature>
<dbReference type="Proteomes" id="UP000198771">
    <property type="component" value="Unassembled WGS sequence"/>
</dbReference>
<protein>
    <submittedName>
        <fullName evidence="2">Cu(I)/Ag(I) efflux system membrane protein CusA/SilA</fullName>
    </submittedName>
</protein>
<feature type="transmembrane region" description="Helical" evidence="1">
    <location>
        <begin position="596"/>
        <end position="615"/>
    </location>
</feature>
<dbReference type="Gene3D" id="3.30.70.1440">
    <property type="entry name" value="Multidrug efflux transporter AcrB pore domain"/>
    <property type="match status" value="1"/>
</dbReference>
<dbReference type="Gene3D" id="3.30.70.1430">
    <property type="entry name" value="Multidrug efflux transporter AcrB pore domain"/>
    <property type="match status" value="2"/>
</dbReference>